<keyword evidence="2" id="KW-1185">Reference proteome</keyword>
<reference evidence="2" key="1">
    <citation type="submission" date="2021-01" db="EMBL/GenBank/DDBJ databases">
        <title>Caligus Genome Assembly.</title>
        <authorList>
            <person name="Gallardo-Escarate C."/>
        </authorList>
    </citation>
    <scope>NUCLEOTIDE SEQUENCE [LARGE SCALE GENOMIC DNA]</scope>
</reference>
<gene>
    <name evidence="1" type="ORF">FKW44_006908</name>
</gene>
<dbReference type="AlphaFoldDB" id="A0A7T8KDY2"/>
<organism evidence="1 2">
    <name type="scientific">Caligus rogercresseyi</name>
    <name type="common">Sea louse</name>
    <dbReference type="NCBI Taxonomy" id="217165"/>
    <lineage>
        <taxon>Eukaryota</taxon>
        <taxon>Metazoa</taxon>
        <taxon>Ecdysozoa</taxon>
        <taxon>Arthropoda</taxon>
        <taxon>Crustacea</taxon>
        <taxon>Multicrustacea</taxon>
        <taxon>Hexanauplia</taxon>
        <taxon>Copepoda</taxon>
        <taxon>Siphonostomatoida</taxon>
        <taxon>Caligidae</taxon>
        <taxon>Caligus</taxon>
    </lineage>
</organism>
<proteinExistence type="predicted"/>
<dbReference type="EMBL" id="CP045893">
    <property type="protein sequence ID" value="QQP54167.1"/>
    <property type="molecule type" value="Genomic_DNA"/>
</dbReference>
<protein>
    <submittedName>
        <fullName evidence="1">Uncharacterized protein</fullName>
    </submittedName>
</protein>
<evidence type="ECO:0000313" key="1">
    <source>
        <dbReference type="EMBL" id="QQP54167.1"/>
    </source>
</evidence>
<dbReference type="Proteomes" id="UP000595437">
    <property type="component" value="Chromosome 4"/>
</dbReference>
<evidence type="ECO:0000313" key="2">
    <source>
        <dbReference type="Proteomes" id="UP000595437"/>
    </source>
</evidence>
<accession>A0A7T8KDY2</accession>
<name>A0A7T8KDY2_CALRO</name>
<sequence>MSRDGSKSVEEILDAIRAELRDKRSIIEDRVRLENRNQLSEESFDNFSEGTC</sequence>